<evidence type="ECO:0000259" key="3">
    <source>
        <dbReference type="PROSITE" id="PS50977"/>
    </source>
</evidence>
<proteinExistence type="predicted"/>
<name>A0A502KP45_9GAMM</name>
<comment type="caution">
    <text evidence="4">The sequence shown here is derived from an EMBL/GenBank/DDBJ whole genome shotgun (WGS) entry which is preliminary data.</text>
</comment>
<dbReference type="InterPro" id="IPR009057">
    <property type="entry name" value="Homeodomain-like_sf"/>
</dbReference>
<evidence type="ECO:0000256" key="2">
    <source>
        <dbReference type="PROSITE-ProRule" id="PRU00335"/>
    </source>
</evidence>
<feature type="DNA-binding region" description="H-T-H motif" evidence="2">
    <location>
        <begin position="33"/>
        <end position="52"/>
    </location>
</feature>
<sequence length="240" mass="27146">MAPAPKHSPAEQEKLILNAAIEVIEQTNLLDFSMSAIAKLAGLSMGSVYKFVQCKEDVLIALATNMYQQRHSTYKQVLSLPLSTPQRIIAMSLLSCAKVQMYSFDDQLESIVNTNAMMKRCSPRWVDHMVNCGKVCESTFKSFIKQAADSGELVSIDHDIDEIDISTWSMMIGYFQVVRIHENWQINQLPAEGESCGALSPDHIHIRNMQRLLNTFDWREKLTKESILVTCQCLEESGLR</sequence>
<keyword evidence="5" id="KW-1185">Reference proteome</keyword>
<keyword evidence="1 2" id="KW-0238">DNA-binding</keyword>
<dbReference type="SUPFAM" id="SSF46689">
    <property type="entry name" value="Homeodomain-like"/>
    <property type="match status" value="1"/>
</dbReference>
<dbReference type="EMBL" id="SAWY01000036">
    <property type="protein sequence ID" value="TPH13438.1"/>
    <property type="molecule type" value="Genomic_DNA"/>
</dbReference>
<dbReference type="Proteomes" id="UP000315303">
    <property type="component" value="Unassembled WGS sequence"/>
</dbReference>
<gene>
    <name evidence="4" type="ORF">EPA86_14715</name>
</gene>
<dbReference type="RefSeq" id="WP_140604935.1">
    <property type="nucleotide sequence ID" value="NZ_SAWY01000036.1"/>
</dbReference>
<dbReference type="PROSITE" id="PS50977">
    <property type="entry name" value="HTH_TETR_2"/>
    <property type="match status" value="1"/>
</dbReference>
<dbReference type="Gene3D" id="1.10.357.10">
    <property type="entry name" value="Tetracycline Repressor, domain 2"/>
    <property type="match status" value="1"/>
</dbReference>
<dbReference type="OrthoDB" id="5918833at2"/>
<evidence type="ECO:0000313" key="5">
    <source>
        <dbReference type="Proteomes" id="UP000315303"/>
    </source>
</evidence>
<dbReference type="Pfam" id="PF00440">
    <property type="entry name" value="TetR_N"/>
    <property type="match status" value="1"/>
</dbReference>
<protein>
    <submittedName>
        <fullName evidence="4">TetR/AcrR family transcriptional regulator</fullName>
    </submittedName>
</protein>
<evidence type="ECO:0000256" key="1">
    <source>
        <dbReference type="ARBA" id="ARBA00023125"/>
    </source>
</evidence>
<evidence type="ECO:0000313" key="4">
    <source>
        <dbReference type="EMBL" id="TPH13438.1"/>
    </source>
</evidence>
<dbReference type="GO" id="GO:0003677">
    <property type="term" value="F:DNA binding"/>
    <property type="evidence" value="ECO:0007669"/>
    <property type="project" value="UniProtKB-UniRule"/>
</dbReference>
<dbReference type="InterPro" id="IPR001647">
    <property type="entry name" value="HTH_TetR"/>
</dbReference>
<feature type="domain" description="HTH tetR-type" evidence="3">
    <location>
        <begin position="10"/>
        <end position="70"/>
    </location>
</feature>
<reference evidence="4 5" key="1">
    <citation type="submission" date="2019-01" db="EMBL/GenBank/DDBJ databases">
        <title>Litorilituus lipolytica sp. nov., isolated from intertidal sand of the Yellow Sea in China.</title>
        <authorList>
            <person name="Liu A."/>
        </authorList>
    </citation>
    <scope>NUCLEOTIDE SEQUENCE [LARGE SCALE GENOMIC DNA]</scope>
    <source>
        <strain evidence="4 5">RZ04</strain>
    </source>
</reference>
<accession>A0A502KP45</accession>
<organism evidence="4 5">
    <name type="scientific">Litorilituus lipolyticus</name>
    <dbReference type="NCBI Taxonomy" id="2491017"/>
    <lineage>
        <taxon>Bacteria</taxon>
        <taxon>Pseudomonadati</taxon>
        <taxon>Pseudomonadota</taxon>
        <taxon>Gammaproteobacteria</taxon>
        <taxon>Alteromonadales</taxon>
        <taxon>Colwelliaceae</taxon>
        <taxon>Litorilituus</taxon>
    </lineage>
</organism>
<dbReference type="AlphaFoldDB" id="A0A502KP45"/>